<gene>
    <name evidence="1" type="ORF">Cgig2_014460</name>
</gene>
<dbReference type="AlphaFoldDB" id="A0A9Q1K8X4"/>
<comment type="caution">
    <text evidence="1">The sequence shown here is derived from an EMBL/GenBank/DDBJ whole genome shotgun (WGS) entry which is preliminary data.</text>
</comment>
<evidence type="ECO:0000313" key="2">
    <source>
        <dbReference type="Proteomes" id="UP001153076"/>
    </source>
</evidence>
<dbReference type="Proteomes" id="UP001153076">
    <property type="component" value="Unassembled WGS sequence"/>
</dbReference>
<name>A0A9Q1K8X4_9CARY</name>
<sequence>MERHGQNSALRLCGLRPRYGPVIAQSWDGGADVDAMDRLLARVRSCAERLSCWNIDEFGNRTEAKGRNSLIWWQCARSDYLKFDDANTQWFHSRANIRRSCNYIKGLVDVNGTMQTEPQAIDGVVTHTSLICLWPLDWDFARLSDRVLSFVYCYHEAQARSNVAGEVLLRSWTSPQRG</sequence>
<reference evidence="1" key="1">
    <citation type="submission" date="2022-04" db="EMBL/GenBank/DDBJ databases">
        <title>Carnegiea gigantea Genome sequencing and assembly v2.</title>
        <authorList>
            <person name="Copetti D."/>
            <person name="Sanderson M.J."/>
            <person name="Burquez A."/>
            <person name="Wojciechowski M.F."/>
        </authorList>
    </citation>
    <scope>NUCLEOTIDE SEQUENCE</scope>
    <source>
        <strain evidence="1">SGP5-SGP5p</strain>
        <tissue evidence="1">Aerial part</tissue>
    </source>
</reference>
<evidence type="ECO:0000313" key="1">
    <source>
        <dbReference type="EMBL" id="KAJ8439040.1"/>
    </source>
</evidence>
<proteinExistence type="predicted"/>
<keyword evidence="2" id="KW-1185">Reference proteome</keyword>
<organism evidence="1 2">
    <name type="scientific">Carnegiea gigantea</name>
    <dbReference type="NCBI Taxonomy" id="171969"/>
    <lineage>
        <taxon>Eukaryota</taxon>
        <taxon>Viridiplantae</taxon>
        <taxon>Streptophyta</taxon>
        <taxon>Embryophyta</taxon>
        <taxon>Tracheophyta</taxon>
        <taxon>Spermatophyta</taxon>
        <taxon>Magnoliopsida</taxon>
        <taxon>eudicotyledons</taxon>
        <taxon>Gunneridae</taxon>
        <taxon>Pentapetalae</taxon>
        <taxon>Caryophyllales</taxon>
        <taxon>Cactineae</taxon>
        <taxon>Cactaceae</taxon>
        <taxon>Cactoideae</taxon>
        <taxon>Echinocereeae</taxon>
        <taxon>Carnegiea</taxon>
    </lineage>
</organism>
<accession>A0A9Q1K8X4</accession>
<protein>
    <submittedName>
        <fullName evidence="1">Uncharacterized protein</fullName>
    </submittedName>
</protein>
<dbReference type="EMBL" id="JAKOGI010000232">
    <property type="protein sequence ID" value="KAJ8439040.1"/>
    <property type="molecule type" value="Genomic_DNA"/>
</dbReference>